<protein>
    <submittedName>
        <fullName evidence="1">Baseplate protein</fullName>
    </submittedName>
</protein>
<evidence type="ECO:0000313" key="2">
    <source>
        <dbReference type="Proteomes" id="UP000253437"/>
    </source>
</evidence>
<proteinExistence type="predicted"/>
<gene>
    <name evidence="1" type="ORF">DS957_003740</name>
</gene>
<accession>A0A8B3DTP2</accession>
<dbReference type="Proteomes" id="UP000253437">
    <property type="component" value="Unassembled WGS sequence"/>
</dbReference>
<dbReference type="EMBL" id="QOUW02000007">
    <property type="protein sequence ID" value="RIW17888.1"/>
    <property type="molecule type" value="Genomic_DNA"/>
</dbReference>
<organism evidence="1 2">
    <name type="scientific">Vibrio harveyi</name>
    <name type="common">Beneckea harveyi</name>
    <dbReference type="NCBI Taxonomy" id="669"/>
    <lineage>
        <taxon>Bacteria</taxon>
        <taxon>Pseudomonadati</taxon>
        <taxon>Pseudomonadota</taxon>
        <taxon>Gammaproteobacteria</taxon>
        <taxon>Vibrionales</taxon>
        <taxon>Vibrionaceae</taxon>
        <taxon>Vibrio</taxon>
    </lineage>
</organism>
<dbReference type="RefSeq" id="WP_114091716.1">
    <property type="nucleotide sequence ID" value="NZ_QOUW02000007.1"/>
</dbReference>
<sequence length="166" mass="18240">MAAGFHNAKGDTAFLKQKFTKNLQAGEKMMGNEFMMKIVEYPDVEVLIRSTQMPAMGRADVEDFGQQGMKIMQNGALENSGEIAVTAVETITGTVVKTLREIVREKKYVTITIESTPESLSGAGAESHSFTLEHVKVRSDAIDLSTEDTAALVKPAITLQYNWCDF</sequence>
<comment type="caution">
    <text evidence="1">The sequence shown here is derived from an EMBL/GenBank/DDBJ whole genome shotgun (WGS) entry which is preliminary data.</text>
</comment>
<name>A0A8B3DTP2_VIBHA</name>
<evidence type="ECO:0000313" key="1">
    <source>
        <dbReference type="EMBL" id="RIW17888.1"/>
    </source>
</evidence>
<reference evidence="1 2" key="1">
    <citation type="submission" date="2018-08" db="EMBL/GenBank/DDBJ databases">
        <title>Vibrio harveyi strains pathogenic to white snook Centropomus viridis Lockington (1877) and potential probiotic bacteria.</title>
        <authorList>
            <person name="Soto-Rodriguez S."/>
            <person name="Gomez-Gil B."/>
            <person name="Lozano-Olvera R."/>
        </authorList>
    </citation>
    <scope>NUCLEOTIDE SEQUENCE [LARGE SCALE GENOMIC DNA]</scope>
    <source>
        <strain evidence="1 2">CAIM 1508</strain>
    </source>
</reference>
<dbReference type="AlphaFoldDB" id="A0A8B3DTP2"/>